<evidence type="ECO:0000256" key="1">
    <source>
        <dbReference type="SAM" id="MobiDB-lite"/>
    </source>
</evidence>
<sequence length="246" mass="24979">MSATDPSTAAPTSAAQVLAHVRYRNPGIDKAKALVLTAYCQALTLAWRGDPLFGERILATEYGPVPEGLHAQFGFTAPRKFPDTAAASGTEAAPGQRRRELDAVIAHYGVLGSTDLVNLSTAEEPYTAAVASGPESPAYTTGPVVSVEAMAEYYAGLPVAQVGQAEGKGTAAAVGAVGAARAPGADVEAGATGAPGAIGAVSVDPRESAPARPGETEAQAELDLEKAKALRAQLAARFEDTPNLLA</sequence>
<evidence type="ECO:0008006" key="4">
    <source>
        <dbReference type="Google" id="ProtNLM"/>
    </source>
</evidence>
<evidence type="ECO:0000313" key="3">
    <source>
        <dbReference type="Proteomes" id="UP001500755"/>
    </source>
</evidence>
<accession>A0ABP5F231</accession>
<organism evidence="2 3">
    <name type="scientific">Brevibacterium samyangense</name>
    <dbReference type="NCBI Taxonomy" id="366888"/>
    <lineage>
        <taxon>Bacteria</taxon>
        <taxon>Bacillati</taxon>
        <taxon>Actinomycetota</taxon>
        <taxon>Actinomycetes</taxon>
        <taxon>Micrococcales</taxon>
        <taxon>Brevibacteriaceae</taxon>
        <taxon>Brevibacterium</taxon>
    </lineage>
</organism>
<feature type="region of interest" description="Disordered" evidence="1">
    <location>
        <begin position="193"/>
        <end position="220"/>
    </location>
</feature>
<dbReference type="Proteomes" id="UP001500755">
    <property type="component" value="Unassembled WGS sequence"/>
</dbReference>
<dbReference type="RefSeq" id="WP_344310600.1">
    <property type="nucleotide sequence ID" value="NZ_BAAANO010000034.1"/>
</dbReference>
<name>A0ABP5F231_9MICO</name>
<gene>
    <name evidence="2" type="ORF">GCM10009755_27350</name>
</gene>
<keyword evidence="3" id="KW-1185">Reference proteome</keyword>
<reference evidence="3" key="1">
    <citation type="journal article" date="2019" name="Int. J. Syst. Evol. Microbiol.">
        <title>The Global Catalogue of Microorganisms (GCM) 10K type strain sequencing project: providing services to taxonomists for standard genome sequencing and annotation.</title>
        <authorList>
            <consortium name="The Broad Institute Genomics Platform"/>
            <consortium name="The Broad Institute Genome Sequencing Center for Infectious Disease"/>
            <person name="Wu L."/>
            <person name="Ma J."/>
        </authorList>
    </citation>
    <scope>NUCLEOTIDE SEQUENCE [LARGE SCALE GENOMIC DNA]</scope>
    <source>
        <strain evidence="3">JCM 14546</strain>
    </source>
</reference>
<comment type="caution">
    <text evidence="2">The sequence shown here is derived from an EMBL/GenBank/DDBJ whole genome shotgun (WGS) entry which is preliminary data.</text>
</comment>
<proteinExistence type="predicted"/>
<dbReference type="EMBL" id="BAAANO010000034">
    <property type="protein sequence ID" value="GAA2014169.1"/>
    <property type="molecule type" value="Genomic_DNA"/>
</dbReference>
<protein>
    <recommendedName>
        <fullName evidence="4">DUF4065 domain-containing protein</fullName>
    </recommendedName>
</protein>
<evidence type="ECO:0000313" key="2">
    <source>
        <dbReference type="EMBL" id="GAA2014169.1"/>
    </source>
</evidence>